<sequence>MRKRQSGRKFNRESGQRRALLKGLATALILKERIQTTEAKAKEASSYVEKFITIAKKGDLNSKRRLLQFFAPKVVKKLTQEIVTRYQARKGGYTRVIKLGQRFSDGSRMALIEFIK</sequence>
<dbReference type="EMBL" id="MHMA01000015">
    <property type="protein sequence ID" value="OGZ20371.1"/>
    <property type="molecule type" value="Genomic_DNA"/>
</dbReference>
<accession>A0A1G2E527</accession>
<name>A0A1G2E527_9BACT</name>
<dbReference type="Gene3D" id="3.90.1030.10">
    <property type="entry name" value="Ribosomal protein L17"/>
    <property type="match status" value="1"/>
</dbReference>
<evidence type="ECO:0000313" key="8">
    <source>
        <dbReference type="Proteomes" id="UP000178721"/>
    </source>
</evidence>
<evidence type="ECO:0000256" key="3">
    <source>
        <dbReference type="ARBA" id="ARBA00023274"/>
    </source>
</evidence>
<dbReference type="SUPFAM" id="SSF64263">
    <property type="entry name" value="Prokaryotic ribosomal protein L17"/>
    <property type="match status" value="1"/>
</dbReference>
<evidence type="ECO:0000256" key="2">
    <source>
        <dbReference type="ARBA" id="ARBA00022980"/>
    </source>
</evidence>
<dbReference type="AlphaFoldDB" id="A0A1G2E527"/>
<dbReference type="InterPro" id="IPR000456">
    <property type="entry name" value="Ribosomal_bL17"/>
</dbReference>
<dbReference type="Pfam" id="PF01196">
    <property type="entry name" value="Ribosomal_L17"/>
    <property type="match status" value="1"/>
</dbReference>
<comment type="caution">
    <text evidence="7">The sequence shown here is derived from an EMBL/GenBank/DDBJ whole genome shotgun (WGS) entry which is preliminary data.</text>
</comment>
<comment type="similarity">
    <text evidence="1 5">Belongs to the bacterial ribosomal protein bL17 family.</text>
</comment>
<evidence type="ECO:0000313" key="7">
    <source>
        <dbReference type="EMBL" id="OGZ20371.1"/>
    </source>
</evidence>
<evidence type="ECO:0000256" key="4">
    <source>
        <dbReference type="ARBA" id="ARBA00035494"/>
    </source>
</evidence>
<protein>
    <recommendedName>
        <fullName evidence="4 6">50S ribosomal protein L17</fullName>
    </recommendedName>
</protein>
<dbReference type="PANTHER" id="PTHR14413">
    <property type="entry name" value="RIBOSOMAL PROTEIN L17"/>
    <property type="match status" value="1"/>
</dbReference>
<dbReference type="NCBIfam" id="TIGR00059">
    <property type="entry name" value="L17"/>
    <property type="match status" value="1"/>
</dbReference>
<dbReference type="GO" id="GO:0022625">
    <property type="term" value="C:cytosolic large ribosomal subunit"/>
    <property type="evidence" value="ECO:0007669"/>
    <property type="project" value="TreeGrafter"/>
</dbReference>
<dbReference type="Proteomes" id="UP000178721">
    <property type="component" value="Unassembled WGS sequence"/>
</dbReference>
<keyword evidence="2 5" id="KW-0689">Ribosomal protein</keyword>
<dbReference type="GO" id="GO:0006412">
    <property type="term" value="P:translation"/>
    <property type="evidence" value="ECO:0007669"/>
    <property type="project" value="InterPro"/>
</dbReference>
<dbReference type="InterPro" id="IPR036373">
    <property type="entry name" value="Ribosomal_bL17_sf"/>
</dbReference>
<dbReference type="PANTHER" id="PTHR14413:SF16">
    <property type="entry name" value="LARGE RIBOSOMAL SUBUNIT PROTEIN BL17M"/>
    <property type="match status" value="1"/>
</dbReference>
<gene>
    <name evidence="7" type="ORF">A2654_01905</name>
</gene>
<proteinExistence type="inferred from homology"/>
<reference evidence="7 8" key="1">
    <citation type="journal article" date="2016" name="Nat. Commun.">
        <title>Thousands of microbial genomes shed light on interconnected biogeochemical processes in an aquifer system.</title>
        <authorList>
            <person name="Anantharaman K."/>
            <person name="Brown C.T."/>
            <person name="Hug L.A."/>
            <person name="Sharon I."/>
            <person name="Castelle C.J."/>
            <person name="Probst A.J."/>
            <person name="Thomas B.C."/>
            <person name="Singh A."/>
            <person name="Wilkins M.J."/>
            <person name="Karaoz U."/>
            <person name="Brodie E.L."/>
            <person name="Williams K.H."/>
            <person name="Hubbard S.S."/>
            <person name="Banfield J.F."/>
        </authorList>
    </citation>
    <scope>NUCLEOTIDE SEQUENCE [LARGE SCALE GENOMIC DNA]</scope>
</reference>
<keyword evidence="3 5" id="KW-0687">Ribonucleoprotein</keyword>
<evidence type="ECO:0000256" key="5">
    <source>
        <dbReference type="RuleBase" id="RU000660"/>
    </source>
</evidence>
<dbReference type="GO" id="GO:0003735">
    <property type="term" value="F:structural constituent of ribosome"/>
    <property type="evidence" value="ECO:0007669"/>
    <property type="project" value="InterPro"/>
</dbReference>
<organism evidence="7 8">
    <name type="scientific">Candidatus Nealsonbacteria bacterium RIFCSPHIGHO2_01_FULL_43_31</name>
    <dbReference type="NCBI Taxonomy" id="1801665"/>
    <lineage>
        <taxon>Bacteria</taxon>
        <taxon>Candidatus Nealsoniibacteriota</taxon>
    </lineage>
</organism>
<evidence type="ECO:0000256" key="6">
    <source>
        <dbReference type="RuleBase" id="RU000661"/>
    </source>
</evidence>
<evidence type="ECO:0000256" key="1">
    <source>
        <dbReference type="ARBA" id="ARBA00008777"/>
    </source>
</evidence>